<dbReference type="NCBIfam" id="TIGR01444">
    <property type="entry name" value="fkbM_fam"/>
    <property type="match status" value="1"/>
</dbReference>
<dbReference type="PANTHER" id="PTHR34203">
    <property type="entry name" value="METHYLTRANSFERASE, FKBM FAMILY PROTEIN"/>
    <property type="match status" value="1"/>
</dbReference>
<dbReference type="SUPFAM" id="SSF53335">
    <property type="entry name" value="S-adenosyl-L-methionine-dependent methyltransferases"/>
    <property type="match status" value="1"/>
</dbReference>
<gene>
    <name evidence="2" type="ORF">HNQ39_001038</name>
</gene>
<proteinExistence type="predicted"/>
<keyword evidence="2" id="KW-0808">Transferase</keyword>
<accession>A0A7W9W5P8</accession>
<dbReference type="RefSeq" id="WP_184192887.1">
    <property type="nucleotide sequence ID" value="NZ_JACHGW010000001.1"/>
</dbReference>
<dbReference type="Proteomes" id="UP000520814">
    <property type="component" value="Unassembled WGS sequence"/>
</dbReference>
<evidence type="ECO:0000313" key="2">
    <source>
        <dbReference type="EMBL" id="MBB6049276.1"/>
    </source>
</evidence>
<dbReference type="AlphaFoldDB" id="A0A7W9W5P8"/>
<sequence>MRNSWNYSLYKKWRKYIDFASILKLRQCFLHGINDEEHVTFKFKSDMIRDIVIRGGDTDIATLCEIFDGEVYAGIFKYVKNCSYVIDLGANIGLASAFFAINCPNANICAVEPDTENFLILEKNLKLLAANGRAKNINAAVWGRKTNLILKNKGGHANSFEFGEVLPGESYVDAIDGLTIEDIIGFSGFETVDVLKIDIEGAEIELFSRDTSWLKNIRCVAIEFHGDSRKISDFDNLIVAAGFEIAEENDHTTIVLNKYMG</sequence>
<dbReference type="InterPro" id="IPR006342">
    <property type="entry name" value="FkbM_mtfrase"/>
</dbReference>
<keyword evidence="2" id="KW-0489">Methyltransferase</keyword>
<dbReference type="Gene3D" id="3.40.50.150">
    <property type="entry name" value="Vaccinia Virus protein VP39"/>
    <property type="match status" value="1"/>
</dbReference>
<dbReference type="PANTHER" id="PTHR34203:SF15">
    <property type="entry name" value="SLL1173 PROTEIN"/>
    <property type="match status" value="1"/>
</dbReference>
<dbReference type="InterPro" id="IPR052514">
    <property type="entry name" value="SAM-dependent_MTase"/>
</dbReference>
<comment type="caution">
    <text evidence="2">The sequence shown here is derived from an EMBL/GenBank/DDBJ whole genome shotgun (WGS) entry which is preliminary data.</text>
</comment>
<dbReference type="GO" id="GO:0032259">
    <property type="term" value="P:methylation"/>
    <property type="evidence" value="ECO:0007669"/>
    <property type="project" value="UniProtKB-KW"/>
</dbReference>
<keyword evidence="3" id="KW-1185">Reference proteome</keyword>
<dbReference type="EMBL" id="JACHGW010000001">
    <property type="protein sequence ID" value="MBB6049276.1"/>
    <property type="molecule type" value="Genomic_DNA"/>
</dbReference>
<name>A0A7W9W5P8_ARMRO</name>
<evidence type="ECO:0000313" key="3">
    <source>
        <dbReference type="Proteomes" id="UP000520814"/>
    </source>
</evidence>
<dbReference type="InterPro" id="IPR029063">
    <property type="entry name" value="SAM-dependent_MTases_sf"/>
</dbReference>
<dbReference type="GO" id="GO:0008168">
    <property type="term" value="F:methyltransferase activity"/>
    <property type="evidence" value="ECO:0007669"/>
    <property type="project" value="UniProtKB-KW"/>
</dbReference>
<protein>
    <submittedName>
        <fullName evidence="2">FkbM family methyltransferase</fullName>
    </submittedName>
</protein>
<evidence type="ECO:0000259" key="1">
    <source>
        <dbReference type="Pfam" id="PF05050"/>
    </source>
</evidence>
<organism evidence="2 3">
    <name type="scientific">Armatimonas rosea</name>
    <dbReference type="NCBI Taxonomy" id="685828"/>
    <lineage>
        <taxon>Bacteria</taxon>
        <taxon>Bacillati</taxon>
        <taxon>Armatimonadota</taxon>
        <taxon>Armatimonadia</taxon>
        <taxon>Armatimonadales</taxon>
        <taxon>Armatimonadaceae</taxon>
        <taxon>Armatimonas</taxon>
    </lineage>
</organism>
<feature type="domain" description="Methyltransferase FkbM" evidence="1">
    <location>
        <begin position="87"/>
        <end position="243"/>
    </location>
</feature>
<reference evidence="2 3" key="1">
    <citation type="submission" date="2020-08" db="EMBL/GenBank/DDBJ databases">
        <title>Genomic Encyclopedia of Type Strains, Phase IV (KMG-IV): sequencing the most valuable type-strain genomes for metagenomic binning, comparative biology and taxonomic classification.</title>
        <authorList>
            <person name="Goeker M."/>
        </authorList>
    </citation>
    <scope>NUCLEOTIDE SEQUENCE [LARGE SCALE GENOMIC DNA]</scope>
    <source>
        <strain evidence="2 3">DSM 23562</strain>
    </source>
</reference>
<dbReference type="Pfam" id="PF05050">
    <property type="entry name" value="Methyltransf_21"/>
    <property type="match status" value="1"/>
</dbReference>